<dbReference type="AlphaFoldDB" id="A0AAV9DA19"/>
<organism evidence="3 4">
    <name type="scientific">Acorus calamus</name>
    <name type="common">Sweet flag</name>
    <dbReference type="NCBI Taxonomy" id="4465"/>
    <lineage>
        <taxon>Eukaryota</taxon>
        <taxon>Viridiplantae</taxon>
        <taxon>Streptophyta</taxon>
        <taxon>Embryophyta</taxon>
        <taxon>Tracheophyta</taxon>
        <taxon>Spermatophyta</taxon>
        <taxon>Magnoliopsida</taxon>
        <taxon>Liliopsida</taxon>
        <taxon>Acoraceae</taxon>
        <taxon>Acorus</taxon>
    </lineage>
</organism>
<evidence type="ECO:0000256" key="1">
    <source>
        <dbReference type="SAM" id="MobiDB-lite"/>
    </source>
</evidence>
<dbReference type="PANTHER" id="PTHR35742:SF1">
    <property type="entry name" value="THYLAKOID LUMENAL 16.5 KDA PROTEIN, CHLOROPLASTIC"/>
    <property type="match status" value="1"/>
</dbReference>
<evidence type="ECO:0000313" key="4">
    <source>
        <dbReference type="Proteomes" id="UP001180020"/>
    </source>
</evidence>
<reference evidence="3" key="2">
    <citation type="submission" date="2023-06" db="EMBL/GenBank/DDBJ databases">
        <authorList>
            <person name="Ma L."/>
            <person name="Liu K.-W."/>
            <person name="Li Z."/>
            <person name="Hsiao Y.-Y."/>
            <person name="Qi Y."/>
            <person name="Fu T."/>
            <person name="Tang G."/>
            <person name="Zhang D."/>
            <person name="Sun W.-H."/>
            <person name="Liu D.-K."/>
            <person name="Li Y."/>
            <person name="Chen G.-Z."/>
            <person name="Liu X.-D."/>
            <person name="Liao X.-Y."/>
            <person name="Jiang Y.-T."/>
            <person name="Yu X."/>
            <person name="Hao Y."/>
            <person name="Huang J."/>
            <person name="Zhao X.-W."/>
            <person name="Ke S."/>
            <person name="Chen Y.-Y."/>
            <person name="Wu W.-L."/>
            <person name="Hsu J.-L."/>
            <person name="Lin Y.-F."/>
            <person name="Huang M.-D."/>
            <person name="Li C.-Y."/>
            <person name="Huang L."/>
            <person name="Wang Z.-W."/>
            <person name="Zhao X."/>
            <person name="Zhong W.-Y."/>
            <person name="Peng D.-H."/>
            <person name="Ahmad S."/>
            <person name="Lan S."/>
            <person name="Zhang J.-S."/>
            <person name="Tsai W.-C."/>
            <person name="Van De Peer Y."/>
            <person name="Liu Z.-J."/>
        </authorList>
    </citation>
    <scope>NUCLEOTIDE SEQUENCE</scope>
    <source>
        <strain evidence="3">CP</strain>
        <tissue evidence="3">Leaves</tissue>
    </source>
</reference>
<keyword evidence="4" id="KW-1185">Reference proteome</keyword>
<accession>A0AAV9DA19</accession>
<evidence type="ECO:0000313" key="3">
    <source>
        <dbReference type="EMBL" id="KAK1298137.1"/>
    </source>
</evidence>
<feature type="domain" description="Maintenance of Photosystem II under High light 2 C-terminal" evidence="2">
    <location>
        <begin position="112"/>
        <end position="217"/>
    </location>
</feature>
<protein>
    <recommendedName>
        <fullName evidence="2">Maintenance of Photosystem II under High light 2 C-terminal domain-containing protein</fullName>
    </recommendedName>
</protein>
<feature type="compositionally biased region" description="Low complexity" evidence="1">
    <location>
        <begin position="1"/>
        <end position="15"/>
    </location>
</feature>
<dbReference type="InterPro" id="IPR049072">
    <property type="entry name" value="MPH2_C"/>
</dbReference>
<name>A0AAV9DA19_ACOCL</name>
<reference evidence="3" key="1">
    <citation type="journal article" date="2023" name="Nat. Commun.">
        <title>Diploid and tetraploid genomes of Acorus and the evolution of monocots.</title>
        <authorList>
            <person name="Ma L."/>
            <person name="Liu K.W."/>
            <person name="Li Z."/>
            <person name="Hsiao Y.Y."/>
            <person name="Qi Y."/>
            <person name="Fu T."/>
            <person name="Tang G.D."/>
            <person name="Zhang D."/>
            <person name="Sun W.H."/>
            <person name="Liu D.K."/>
            <person name="Li Y."/>
            <person name="Chen G.Z."/>
            <person name="Liu X.D."/>
            <person name="Liao X.Y."/>
            <person name="Jiang Y.T."/>
            <person name="Yu X."/>
            <person name="Hao Y."/>
            <person name="Huang J."/>
            <person name="Zhao X.W."/>
            <person name="Ke S."/>
            <person name="Chen Y.Y."/>
            <person name="Wu W.L."/>
            <person name="Hsu J.L."/>
            <person name="Lin Y.F."/>
            <person name="Huang M.D."/>
            <person name="Li C.Y."/>
            <person name="Huang L."/>
            <person name="Wang Z.W."/>
            <person name="Zhao X."/>
            <person name="Zhong W.Y."/>
            <person name="Peng D.H."/>
            <person name="Ahmad S."/>
            <person name="Lan S."/>
            <person name="Zhang J.S."/>
            <person name="Tsai W.C."/>
            <person name="Van de Peer Y."/>
            <person name="Liu Z.J."/>
        </authorList>
    </citation>
    <scope>NUCLEOTIDE SEQUENCE</scope>
    <source>
        <strain evidence="3">CP</strain>
    </source>
</reference>
<sequence>MAFTTTTTTNTATFAPPVVVHRPTSGRPNRVLCQASSKQGDPSLTRRAVAAAFLTAVVGVPNSNNGVGVGEAEAAILEADDDVELLERVKKDRQKRLERQGVISSSNKETGYLQELVYKLSKVAQAIEKNDLSTATSVLGSNTNSDWVKNINKAFTKLSSTPEEMIEVDTFNSSLASLISSVNKKDVESSKLAFISSADALEKWIVLTGLVGKIKGL</sequence>
<dbReference type="Pfam" id="PF20675">
    <property type="entry name" value="MPH2"/>
    <property type="match status" value="1"/>
</dbReference>
<dbReference type="InterPro" id="IPR038862">
    <property type="entry name" value="MPH2"/>
</dbReference>
<gene>
    <name evidence="3" type="ORF">QJS10_CPB14g01077</name>
</gene>
<feature type="region of interest" description="Disordered" evidence="1">
    <location>
        <begin position="1"/>
        <end position="28"/>
    </location>
</feature>
<comment type="caution">
    <text evidence="3">The sequence shown here is derived from an EMBL/GenBank/DDBJ whole genome shotgun (WGS) entry which is preliminary data.</text>
</comment>
<evidence type="ECO:0000259" key="2">
    <source>
        <dbReference type="Pfam" id="PF20675"/>
    </source>
</evidence>
<proteinExistence type="predicted"/>
<dbReference type="GO" id="GO:0010206">
    <property type="term" value="P:photosystem II repair"/>
    <property type="evidence" value="ECO:0007669"/>
    <property type="project" value="InterPro"/>
</dbReference>
<dbReference type="Proteomes" id="UP001180020">
    <property type="component" value="Unassembled WGS sequence"/>
</dbReference>
<dbReference type="PANTHER" id="PTHR35742">
    <property type="entry name" value="THYLAKOID LUMENAL 16.5 KDA PROTEIN, CHLOROPLASTIC"/>
    <property type="match status" value="1"/>
</dbReference>
<dbReference type="EMBL" id="JAUJYO010000014">
    <property type="protein sequence ID" value="KAK1298137.1"/>
    <property type="molecule type" value="Genomic_DNA"/>
</dbReference>